<dbReference type="InterPro" id="IPR014436">
    <property type="entry name" value="Extradiol_dOase_DODA"/>
</dbReference>
<dbReference type="GO" id="GO:0008270">
    <property type="term" value="F:zinc ion binding"/>
    <property type="evidence" value="ECO:0007669"/>
    <property type="project" value="InterPro"/>
</dbReference>
<evidence type="ECO:0000256" key="5">
    <source>
        <dbReference type="ARBA" id="ARBA00023002"/>
    </source>
</evidence>
<dbReference type="CDD" id="cd07363">
    <property type="entry name" value="45_DOPA_Dioxygenase"/>
    <property type="match status" value="1"/>
</dbReference>
<evidence type="ECO:0000256" key="1">
    <source>
        <dbReference type="ARBA" id="ARBA00001947"/>
    </source>
</evidence>
<proteinExistence type="inferred from homology"/>
<comment type="cofactor">
    <cofactor evidence="1">
        <name>Zn(2+)</name>
        <dbReference type="ChEBI" id="CHEBI:29105"/>
    </cofactor>
</comment>
<dbReference type="PIRSF" id="PIRSF006157">
    <property type="entry name" value="Doxgns_DODA"/>
    <property type="match status" value="1"/>
</dbReference>
<dbReference type="KEGG" id="cbw:RR42_m3982"/>
<organism evidence="7 8">
    <name type="scientific">Cupriavidus basilensis</name>
    <dbReference type="NCBI Taxonomy" id="68895"/>
    <lineage>
        <taxon>Bacteria</taxon>
        <taxon>Pseudomonadati</taxon>
        <taxon>Pseudomonadota</taxon>
        <taxon>Betaproteobacteria</taxon>
        <taxon>Burkholderiales</taxon>
        <taxon>Burkholderiaceae</taxon>
        <taxon>Cupriavidus</taxon>
    </lineage>
</organism>
<name>A0A0C4Y7E0_9BURK</name>
<dbReference type="GO" id="GO:0016702">
    <property type="term" value="F:oxidoreductase activity, acting on single donors with incorporation of molecular oxygen, incorporation of two atoms of oxygen"/>
    <property type="evidence" value="ECO:0007669"/>
    <property type="project" value="UniProtKB-ARBA"/>
</dbReference>
<evidence type="ECO:0000313" key="7">
    <source>
        <dbReference type="EMBL" id="AJG21332.1"/>
    </source>
</evidence>
<dbReference type="Gene3D" id="3.40.830.10">
    <property type="entry name" value="LigB-like"/>
    <property type="match status" value="1"/>
</dbReference>
<dbReference type="EMBL" id="CP010536">
    <property type="protein sequence ID" value="AJG21332.1"/>
    <property type="molecule type" value="Genomic_DNA"/>
</dbReference>
<dbReference type="PANTHER" id="PTHR30096:SF0">
    <property type="entry name" value="4,5-DOPA DIOXYGENASE EXTRADIOL-LIKE PROTEIN"/>
    <property type="match status" value="1"/>
</dbReference>
<dbReference type="InterPro" id="IPR004183">
    <property type="entry name" value="Xdiol_dOase_suB"/>
</dbReference>
<comment type="similarity">
    <text evidence="2">Belongs to the DODA-type extradiol aromatic ring-opening dioxygenase family.</text>
</comment>
<evidence type="ECO:0000256" key="3">
    <source>
        <dbReference type="ARBA" id="ARBA00022723"/>
    </source>
</evidence>
<reference evidence="7 8" key="1">
    <citation type="journal article" date="2015" name="Genome Announc.">
        <title>Complete Genome Sequence of Cupriavidus basilensis 4G11, Isolated from the Oak Ridge Field Research Center Site.</title>
        <authorList>
            <person name="Ray J."/>
            <person name="Waters R.J."/>
            <person name="Skerker J.M."/>
            <person name="Kuehl J.V."/>
            <person name="Price M.N."/>
            <person name="Huang J."/>
            <person name="Chakraborty R."/>
            <person name="Arkin A.P."/>
            <person name="Deutschbauer A."/>
        </authorList>
    </citation>
    <scope>NUCLEOTIDE SEQUENCE [LARGE SCALE GENOMIC DNA]</scope>
    <source>
        <strain evidence="7">4G11</strain>
    </source>
</reference>
<sequence>MKAAIMLPAIYISHGSPMLALEPGSSGAAFDALGQVLRARKPRAVLVVSAHWIYSTLVVGTRERQEAWHDFGGFPRALYELRYDAPGSPALAARVKALVEAAQVPGAAVVLQDDERPLDHGAWMPMRHFFPDADVPVVQLALNPYLPPAAQIEIGRALAPLRDEGVLVLGSGSFTHNLQEVFGAGGRREQHGSPVEPYVEAFRGWMIQALDDALATGDTTRIADYRAQAPYARRAHPADEHLLPFFVALGAALGPHEGVPAGQAPAGVARVADEVTYGVLAMDTFVFEGAGTHHAPAWSEAA</sequence>
<feature type="domain" description="Extradiol ring-cleavage dioxygenase class III enzyme subunit B" evidence="6">
    <location>
        <begin position="9"/>
        <end position="254"/>
    </location>
</feature>
<dbReference type="SUPFAM" id="SSF53213">
    <property type="entry name" value="LigB-like"/>
    <property type="match status" value="1"/>
</dbReference>
<keyword evidence="8" id="KW-1185">Reference proteome</keyword>
<keyword evidence="4" id="KW-0862">Zinc</keyword>
<dbReference type="STRING" id="68895.RR42_m3982"/>
<dbReference type="Proteomes" id="UP000031843">
    <property type="component" value="Chromosome main"/>
</dbReference>
<evidence type="ECO:0000259" key="6">
    <source>
        <dbReference type="Pfam" id="PF02900"/>
    </source>
</evidence>
<evidence type="ECO:0000313" key="8">
    <source>
        <dbReference type="Proteomes" id="UP000031843"/>
    </source>
</evidence>
<protein>
    <recommendedName>
        <fullName evidence="6">Extradiol ring-cleavage dioxygenase class III enzyme subunit B domain-containing protein</fullName>
    </recommendedName>
</protein>
<dbReference type="GO" id="GO:0008198">
    <property type="term" value="F:ferrous iron binding"/>
    <property type="evidence" value="ECO:0007669"/>
    <property type="project" value="InterPro"/>
</dbReference>
<keyword evidence="5" id="KW-0560">Oxidoreductase</keyword>
<keyword evidence="3" id="KW-0479">Metal-binding</keyword>
<dbReference type="Pfam" id="PF02900">
    <property type="entry name" value="LigB"/>
    <property type="match status" value="1"/>
</dbReference>
<evidence type="ECO:0000256" key="2">
    <source>
        <dbReference type="ARBA" id="ARBA00007581"/>
    </source>
</evidence>
<gene>
    <name evidence="7" type="ORF">RR42_m3982</name>
</gene>
<evidence type="ECO:0000256" key="4">
    <source>
        <dbReference type="ARBA" id="ARBA00022833"/>
    </source>
</evidence>
<accession>A0A0C4Y7E0</accession>
<dbReference type="AlphaFoldDB" id="A0A0C4Y7E0"/>
<dbReference type="PANTHER" id="PTHR30096">
    <property type="entry name" value="4,5-DOPA DIOXYGENASE EXTRADIOL-LIKE PROTEIN"/>
    <property type="match status" value="1"/>
</dbReference>